<dbReference type="SMART" id="SM00301">
    <property type="entry name" value="DM"/>
    <property type="match status" value="1"/>
</dbReference>
<evidence type="ECO:0000256" key="1">
    <source>
        <dbReference type="ARBA" id="ARBA00022723"/>
    </source>
</evidence>
<evidence type="ECO:0000256" key="2">
    <source>
        <dbReference type="ARBA" id="ARBA00022833"/>
    </source>
</evidence>
<evidence type="ECO:0000256" key="3">
    <source>
        <dbReference type="ARBA" id="ARBA00023125"/>
    </source>
</evidence>
<dbReference type="PROSITE" id="PS40000">
    <property type="entry name" value="DM_1"/>
    <property type="match status" value="1"/>
</dbReference>
<dbReference type="PANTHER" id="PTHR12322">
    <property type="entry name" value="DOUBLESEX AND MAB-3 RELATED TRANSCRIPTION FACTOR DMRT"/>
    <property type="match status" value="1"/>
</dbReference>
<keyword evidence="8" id="KW-1185">Reference proteome</keyword>
<feature type="compositionally biased region" description="Polar residues" evidence="6">
    <location>
        <begin position="126"/>
        <end position="135"/>
    </location>
</feature>
<evidence type="ECO:0000256" key="4">
    <source>
        <dbReference type="ARBA" id="ARBA00023242"/>
    </source>
</evidence>
<evidence type="ECO:0000313" key="8">
    <source>
        <dbReference type="Proteomes" id="UP001152795"/>
    </source>
</evidence>
<evidence type="ECO:0000313" key="7">
    <source>
        <dbReference type="EMBL" id="CAB3994670.1"/>
    </source>
</evidence>
<comment type="caution">
    <text evidence="7">The sequence shown here is derived from an EMBL/GenBank/DDBJ whole genome shotgun (WGS) entry which is preliminary data.</text>
</comment>
<feature type="region of interest" description="Disordered" evidence="6">
    <location>
        <begin position="122"/>
        <end position="149"/>
    </location>
</feature>
<dbReference type="GO" id="GO:0007548">
    <property type="term" value="P:sex differentiation"/>
    <property type="evidence" value="ECO:0007669"/>
    <property type="project" value="TreeGrafter"/>
</dbReference>
<dbReference type="AlphaFoldDB" id="A0A6S7HF99"/>
<dbReference type="OrthoDB" id="6162476at2759"/>
<dbReference type="GO" id="GO:0005634">
    <property type="term" value="C:nucleus"/>
    <property type="evidence" value="ECO:0007669"/>
    <property type="project" value="UniProtKB-SubCell"/>
</dbReference>
<feature type="DNA-binding region" description="DM" evidence="5">
    <location>
        <begin position="68"/>
        <end position="116"/>
    </location>
</feature>
<sequence length="265" mass="30151">MMFKGSNARRPELRFPTTMYNSSQMYNCHSHSATTYTKDTREIKTAVVRKSETRSRHKDSGPTVSPKCARCKNHGVICPLKGHKGLCKWKDCICKNCSLIVQRQRIMAAEQSVLKEMADHKRESSLEASTSSFVSHESDNKRERKKKPISKSIRAISADNILQQLYLEKTEEIYLDSEAVQILATTTAGIVNTAWNFSFSYLQSSSDISYNDCWHCPLPLAGNCSYNLFYIKAVQILATTTVGIVHTGCKVLNLFYFKQFRWHLA</sequence>
<dbReference type="GO" id="GO:0046872">
    <property type="term" value="F:metal ion binding"/>
    <property type="evidence" value="ECO:0007669"/>
    <property type="project" value="UniProtKB-KW"/>
</dbReference>
<accession>A0A6S7HF99</accession>
<keyword evidence="3 5" id="KW-0238">DNA-binding</keyword>
<keyword evidence="2 5" id="KW-0862">Zinc</keyword>
<dbReference type="GO" id="GO:0000981">
    <property type="term" value="F:DNA-binding transcription factor activity, RNA polymerase II-specific"/>
    <property type="evidence" value="ECO:0007669"/>
    <property type="project" value="TreeGrafter"/>
</dbReference>
<dbReference type="PROSITE" id="PS50809">
    <property type="entry name" value="DM_2"/>
    <property type="match status" value="1"/>
</dbReference>
<dbReference type="Pfam" id="PF00751">
    <property type="entry name" value="DM"/>
    <property type="match status" value="1"/>
</dbReference>
<dbReference type="InterPro" id="IPR036407">
    <property type="entry name" value="DM_DNA-bd_sf"/>
</dbReference>
<name>A0A6S7HF99_PARCT</name>
<gene>
    <name evidence="7" type="ORF">PACLA_8A005744</name>
</gene>
<dbReference type="Proteomes" id="UP001152795">
    <property type="component" value="Unassembled WGS sequence"/>
</dbReference>
<reference evidence="7" key="1">
    <citation type="submission" date="2020-04" db="EMBL/GenBank/DDBJ databases">
        <authorList>
            <person name="Alioto T."/>
            <person name="Alioto T."/>
            <person name="Gomez Garrido J."/>
        </authorList>
    </citation>
    <scope>NUCLEOTIDE SEQUENCE</scope>
    <source>
        <strain evidence="7">A484AB</strain>
    </source>
</reference>
<dbReference type="PANTHER" id="PTHR12322:SF53">
    <property type="entry name" value="DOUBLESEX-MAB RELATED 11E"/>
    <property type="match status" value="1"/>
</dbReference>
<protein>
    <submittedName>
        <fullName evidence="7">Doublesex- and mab-3-related transcription factor A2-like</fullName>
    </submittedName>
</protein>
<organism evidence="7 8">
    <name type="scientific">Paramuricea clavata</name>
    <name type="common">Red gorgonian</name>
    <name type="synonym">Violescent sea-whip</name>
    <dbReference type="NCBI Taxonomy" id="317549"/>
    <lineage>
        <taxon>Eukaryota</taxon>
        <taxon>Metazoa</taxon>
        <taxon>Cnidaria</taxon>
        <taxon>Anthozoa</taxon>
        <taxon>Octocorallia</taxon>
        <taxon>Malacalcyonacea</taxon>
        <taxon>Plexauridae</taxon>
        <taxon>Paramuricea</taxon>
    </lineage>
</organism>
<proteinExistence type="predicted"/>
<dbReference type="GO" id="GO:0000978">
    <property type="term" value="F:RNA polymerase II cis-regulatory region sequence-specific DNA binding"/>
    <property type="evidence" value="ECO:0007669"/>
    <property type="project" value="TreeGrafter"/>
</dbReference>
<keyword evidence="4 5" id="KW-0539">Nucleus</keyword>
<dbReference type="SUPFAM" id="SSF82927">
    <property type="entry name" value="Cysteine-rich DNA binding domain, (DM domain)"/>
    <property type="match status" value="1"/>
</dbReference>
<dbReference type="Gene3D" id="4.10.1040.10">
    <property type="entry name" value="DM DNA-binding domain"/>
    <property type="match status" value="1"/>
</dbReference>
<dbReference type="InterPro" id="IPR026607">
    <property type="entry name" value="DMRT"/>
</dbReference>
<dbReference type="EMBL" id="CACRXK020002513">
    <property type="protein sequence ID" value="CAB3994670.1"/>
    <property type="molecule type" value="Genomic_DNA"/>
</dbReference>
<evidence type="ECO:0000256" key="5">
    <source>
        <dbReference type="PROSITE-ProRule" id="PRU00070"/>
    </source>
</evidence>
<dbReference type="FunFam" id="4.10.1040.10:FF:000001">
    <property type="entry name" value="doublesex- and mab-3-related transcription factor 1"/>
    <property type="match status" value="1"/>
</dbReference>
<comment type="subcellular location">
    <subcellularLocation>
        <location evidence="5">Nucleus</location>
    </subcellularLocation>
</comment>
<dbReference type="InterPro" id="IPR001275">
    <property type="entry name" value="DM_DNA-bd"/>
</dbReference>
<evidence type="ECO:0000256" key="6">
    <source>
        <dbReference type="SAM" id="MobiDB-lite"/>
    </source>
</evidence>
<keyword evidence="1 5" id="KW-0479">Metal-binding</keyword>